<organism evidence="1 2">
    <name type="scientific">Seminavis robusta</name>
    <dbReference type="NCBI Taxonomy" id="568900"/>
    <lineage>
        <taxon>Eukaryota</taxon>
        <taxon>Sar</taxon>
        <taxon>Stramenopiles</taxon>
        <taxon>Ochrophyta</taxon>
        <taxon>Bacillariophyta</taxon>
        <taxon>Bacillariophyceae</taxon>
        <taxon>Bacillariophycidae</taxon>
        <taxon>Naviculales</taxon>
        <taxon>Naviculaceae</taxon>
        <taxon>Seminavis</taxon>
    </lineage>
</organism>
<evidence type="ECO:0000313" key="1">
    <source>
        <dbReference type="EMBL" id="CAB9530469.1"/>
    </source>
</evidence>
<dbReference type="AlphaFoldDB" id="A0A9N8F2Q7"/>
<proteinExistence type="predicted"/>
<sequence length="394" mass="44762">MNQALFDGALDVVLQSGYIVRVTVQIENQVDQTFYCCPAATAADIRRLLRARNENLQHADGTNGARFKELRITDHQGKHVFGLFEKSPPSLDTLLNCEIVARDPHLFSLFQILKMTETERDRMMQCMITPRLPQKCPGRHILEYSNVLILTNMVCDVCEVRLETRPDWWGCRECNFDLCRECHDGDQGDDVTMLGTDPYDEVAALAKHIGLEVAKGERGRRLGRWSGRRVVYWNTTNWGWVRPSVFQKPGRLTSLSPHQFPMEQEQLLLAPGVRLVIRFNERLRRVVSAAIAPETASSASDLLPGETDEVLPNGANFTALRNHGRKLLSERVGWERVMQVLSKKFEMRWKGCRGGGTIKHRDLVLGLIEFELDKVRYELSAVADGVNGHMSVHL</sequence>
<dbReference type="Proteomes" id="UP001153069">
    <property type="component" value="Unassembled WGS sequence"/>
</dbReference>
<name>A0A9N8F2Q7_9STRA</name>
<accession>A0A9N8F2Q7</accession>
<gene>
    <name evidence="1" type="ORF">SEMRO_2891_G339580.1</name>
</gene>
<keyword evidence="2" id="KW-1185">Reference proteome</keyword>
<dbReference type="OrthoDB" id="412895at2759"/>
<dbReference type="EMBL" id="CAICTM010002889">
    <property type="protein sequence ID" value="CAB9530469.1"/>
    <property type="molecule type" value="Genomic_DNA"/>
</dbReference>
<reference evidence="1" key="1">
    <citation type="submission" date="2020-06" db="EMBL/GenBank/DDBJ databases">
        <authorList>
            <consortium name="Plant Systems Biology data submission"/>
        </authorList>
    </citation>
    <scope>NUCLEOTIDE SEQUENCE</scope>
    <source>
        <strain evidence="1">D6</strain>
    </source>
</reference>
<protein>
    <submittedName>
        <fullName evidence="1">Uncharacterized protein</fullName>
    </submittedName>
</protein>
<evidence type="ECO:0000313" key="2">
    <source>
        <dbReference type="Proteomes" id="UP001153069"/>
    </source>
</evidence>
<comment type="caution">
    <text evidence="1">The sequence shown here is derived from an EMBL/GenBank/DDBJ whole genome shotgun (WGS) entry which is preliminary data.</text>
</comment>